<organism evidence="2 3">
    <name type="scientific">Effrenium voratum</name>
    <dbReference type="NCBI Taxonomy" id="2562239"/>
    <lineage>
        <taxon>Eukaryota</taxon>
        <taxon>Sar</taxon>
        <taxon>Alveolata</taxon>
        <taxon>Dinophyceae</taxon>
        <taxon>Suessiales</taxon>
        <taxon>Symbiodiniaceae</taxon>
        <taxon>Effrenium</taxon>
    </lineage>
</organism>
<dbReference type="Proteomes" id="UP001178507">
    <property type="component" value="Unassembled WGS sequence"/>
</dbReference>
<reference evidence="2" key="1">
    <citation type="submission" date="2023-08" db="EMBL/GenBank/DDBJ databases">
        <authorList>
            <person name="Chen Y."/>
            <person name="Shah S."/>
            <person name="Dougan E. K."/>
            <person name="Thang M."/>
            <person name="Chan C."/>
        </authorList>
    </citation>
    <scope>NUCLEOTIDE SEQUENCE</scope>
</reference>
<sequence length="139" mass="15882">MPPPDLNLAVPENMPSATGAPPVIEAEPFDSSAFKSDMVKEEYELLRRDHRQLIKMGESYGSFDPLGKIAFLDQLERIEERWDIFFGRLGLIGALSPEYKEQSAAFLQAMGLSPGEFRRLLRRAHDQMRLDAEDERSQR</sequence>
<gene>
    <name evidence="2" type="ORF">EVOR1521_LOCUS11163</name>
</gene>
<proteinExistence type="predicted"/>
<feature type="region of interest" description="Disordered" evidence="1">
    <location>
        <begin position="1"/>
        <end position="22"/>
    </location>
</feature>
<accession>A0AA36IDK9</accession>
<dbReference type="Pfam" id="PF08855">
    <property type="entry name" value="DUF1825"/>
    <property type="match status" value="1"/>
</dbReference>
<name>A0AA36IDK9_9DINO</name>
<evidence type="ECO:0000313" key="2">
    <source>
        <dbReference type="EMBL" id="CAJ1384259.1"/>
    </source>
</evidence>
<comment type="caution">
    <text evidence="2">The sequence shown here is derived from an EMBL/GenBank/DDBJ whole genome shotgun (WGS) entry which is preliminary data.</text>
</comment>
<evidence type="ECO:0000313" key="3">
    <source>
        <dbReference type="Proteomes" id="UP001178507"/>
    </source>
</evidence>
<keyword evidence="3" id="KW-1185">Reference proteome</keyword>
<dbReference type="AlphaFoldDB" id="A0AA36IDK9"/>
<dbReference type="InterPro" id="IPR014954">
    <property type="entry name" value="DUF1825"/>
</dbReference>
<protein>
    <submittedName>
        <fullName evidence="2">Uncharacterized protein</fullName>
    </submittedName>
</protein>
<dbReference type="EMBL" id="CAUJNA010001103">
    <property type="protein sequence ID" value="CAJ1384259.1"/>
    <property type="molecule type" value="Genomic_DNA"/>
</dbReference>
<evidence type="ECO:0000256" key="1">
    <source>
        <dbReference type="SAM" id="MobiDB-lite"/>
    </source>
</evidence>